<name>A0ABS6MGL4_9GAMM</name>
<evidence type="ECO:0000313" key="2">
    <source>
        <dbReference type="Proteomes" id="UP000704611"/>
    </source>
</evidence>
<gene>
    <name evidence="1" type="ORF">KQY15_02485</name>
</gene>
<evidence type="ECO:0000313" key="1">
    <source>
        <dbReference type="EMBL" id="MBV2127966.1"/>
    </source>
</evidence>
<dbReference type="Pfam" id="PF03333">
    <property type="entry name" value="PapB"/>
    <property type="match status" value="1"/>
</dbReference>
<sequence length="85" mass="9373">MKYLLQGGESRQRLALLFSLTKITSNNVQDALTDHLCTGLSDTVAAAMNGVQLSNFTRALKTLNEVAGIVEKIKEHDWARLKSVK</sequence>
<proteinExistence type="predicted"/>
<dbReference type="InterPro" id="IPR004356">
    <property type="entry name" value="Adhesin_operon_reg_prot"/>
</dbReference>
<accession>A0ABS6MGL4</accession>
<protein>
    <submittedName>
        <fullName evidence="1">Adhesin biosynthesis transcription regulatory family protein</fullName>
    </submittedName>
</protein>
<keyword evidence="2" id="KW-1185">Reference proteome</keyword>
<dbReference type="RefSeq" id="WP_217666897.1">
    <property type="nucleotide sequence ID" value="NZ_JAHRID010000001.1"/>
</dbReference>
<comment type="caution">
    <text evidence="1">The sequence shown here is derived from an EMBL/GenBank/DDBJ whole genome shotgun (WGS) entry which is preliminary data.</text>
</comment>
<dbReference type="EMBL" id="JAHRID010000001">
    <property type="protein sequence ID" value="MBV2127966.1"/>
    <property type="molecule type" value="Genomic_DNA"/>
</dbReference>
<organism evidence="1 2">
    <name type="scientific">Arsukibacterium indicum</name>
    <dbReference type="NCBI Taxonomy" id="2848612"/>
    <lineage>
        <taxon>Bacteria</taxon>
        <taxon>Pseudomonadati</taxon>
        <taxon>Pseudomonadota</taxon>
        <taxon>Gammaproteobacteria</taxon>
        <taxon>Chromatiales</taxon>
        <taxon>Chromatiaceae</taxon>
        <taxon>Arsukibacterium</taxon>
    </lineage>
</organism>
<reference evidence="1 2" key="1">
    <citation type="submission" date="2021-06" db="EMBL/GenBank/DDBJ databases">
        <title>Rheinheimera indica sp. nov., isolated from deep-sea sediment.</title>
        <authorList>
            <person name="Wang Z."/>
            <person name="Zhang X.-Y."/>
        </authorList>
    </citation>
    <scope>NUCLEOTIDE SEQUENCE [LARGE SCALE GENOMIC DNA]</scope>
    <source>
        <strain evidence="1 2">SM2107</strain>
    </source>
</reference>
<dbReference type="Proteomes" id="UP000704611">
    <property type="component" value="Unassembled WGS sequence"/>
</dbReference>